<accession>A0ABS7QBE1</accession>
<dbReference type="RefSeq" id="WP_222965522.1">
    <property type="nucleotide sequence ID" value="NZ_JAINZZ010000032.1"/>
</dbReference>
<feature type="compositionally biased region" description="Low complexity" evidence="1">
    <location>
        <begin position="7"/>
        <end position="27"/>
    </location>
</feature>
<feature type="region of interest" description="Disordered" evidence="1">
    <location>
        <begin position="1"/>
        <end position="27"/>
    </location>
</feature>
<organism evidence="3 4">
    <name type="scientific">Actinacidiphila acidipaludis</name>
    <dbReference type="NCBI Taxonomy" id="2873382"/>
    <lineage>
        <taxon>Bacteria</taxon>
        <taxon>Bacillati</taxon>
        <taxon>Actinomycetota</taxon>
        <taxon>Actinomycetes</taxon>
        <taxon>Kitasatosporales</taxon>
        <taxon>Streptomycetaceae</taxon>
        <taxon>Actinacidiphila</taxon>
    </lineage>
</organism>
<protein>
    <recommendedName>
        <fullName evidence="2">VOC domain-containing protein</fullName>
    </recommendedName>
</protein>
<feature type="domain" description="VOC" evidence="2">
    <location>
        <begin position="35"/>
        <end position="151"/>
    </location>
</feature>
<dbReference type="PROSITE" id="PS51819">
    <property type="entry name" value="VOC"/>
    <property type="match status" value="1"/>
</dbReference>
<name>A0ABS7QBE1_9ACTN</name>
<dbReference type="Gene3D" id="3.10.180.10">
    <property type="entry name" value="2,3-Dihydroxybiphenyl 1,2-Dioxygenase, domain 1"/>
    <property type="match status" value="1"/>
</dbReference>
<dbReference type="InterPro" id="IPR029068">
    <property type="entry name" value="Glyas_Bleomycin-R_OHBP_Dase"/>
</dbReference>
<reference evidence="3 4" key="1">
    <citation type="submission" date="2021-08" db="EMBL/GenBank/DDBJ databases">
        <title>WGS of actinomycetes from Thailand.</title>
        <authorList>
            <person name="Thawai C."/>
        </authorList>
    </citation>
    <scope>NUCLEOTIDE SEQUENCE [LARGE SCALE GENOMIC DNA]</scope>
    <source>
        <strain evidence="3 4">PLK6-54</strain>
    </source>
</reference>
<sequence length="168" mass="17576">MPPEAEPPAAAHGSPQTTASADGAATAGAPAAGPRLAAVVVFVRDLQQSAEFYCGLLRLSVVTRESTALVLSGPGSSGAVVLRAIGPRGEHALGAVGVQYSCWAVHDMAELRRCEHYLEERSALVETTGVEDITVVEGRDPDGLPVMVMHTPEGADISGEIMRRVYAW</sequence>
<evidence type="ECO:0000313" key="3">
    <source>
        <dbReference type="EMBL" id="MBY8880464.1"/>
    </source>
</evidence>
<evidence type="ECO:0000313" key="4">
    <source>
        <dbReference type="Proteomes" id="UP000778578"/>
    </source>
</evidence>
<proteinExistence type="predicted"/>
<comment type="caution">
    <text evidence="3">The sequence shown here is derived from an EMBL/GenBank/DDBJ whole genome shotgun (WGS) entry which is preliminary data.</text>
</comment>
<dbReference type="EMBL" id="JAINZZ010000032">
    <property type="protein sequence ID" value="MBY8880464.1"/>
    <property type="molecule type" value="Genomic_DNA"/>
</dbReference>
<dbReference type="InterPro" id="IPR037523">
    <property type="entry name" value="VOC_core"/>
</dbReference>
<dbReference type="SUPFAM" id="SSF54593">
    <property type="entry name" value="Glyoxalase/Bleomycin resistance protein/Dihydroxybiphenyl dioxygenase"/>
    <property type="match status" value="1"/>
</dbReference>
<evidence type="ECO:0000256" key="1">
    <source>
        <dbReference type="SAM" id="MobiDB-lite"/>
    </source>
</evidence>
<gene>
    <name evidence="3" type="ORF">K7862_22920</name>
</gene>
<keyword evidence="4" id="KW-1185">Reference proteome</keyword>
<evidence type="ECO:0000259" key="2">
    <source>
        <dbReference type="PROSITE" id="PS51819"/>
    </source>
</evidence>
<dbReference type="Proteomes" id="UP000778578">
    <property type="component" value="Unassembled WGS sequence"/>
</dbReference>